<keyword evidence="1" id="KW-1133">Transmembrane helix</keyword>
<gene>
    <name evidence="2" type="ORF">CLPA_c38650</name>
    <name evidence="3" type="ORF">CP6013_03340</name>
</gene>
<dbReference type="EMBL" id="JPGY02000001">
    <property type="protein sequence ID" value="KRU14084.1"/>
    <property type="molecule type" value="Genomic_DNA"/>
</dbReference>
<reference evidence="3" key="2">
    <citation type="submission" date="2015-10" db="EMBL/GenBank/DDBJ databases">
        <title>Improved Draft Genome Sequence of Clostridium pasteurianum Strain ATCC 6013 (DSM 525) Using a Hybrid Next-Generation Sequencing Approach.</title>
        <authorList>
            <person name="Pyne M.E."/>
            <person name="Utturkar S.M."/>
            <person name="Brown S.D."/>
            <person name="Moo-Young M."/>
            <person name="Chung D.A."/>
            <person name="Chou P.C."/>
        </authorList>
    </citation>
    <scope>NUCLEOTIDE SEQUENCE</scope>
    <source>
        <strain evidence="3">ATCC 6013</strain>
    </source>
</reference>
<keyword evidence="1" id="KW-0812">Transmembrane</keyword>
<dbReference type="SUPFAM" id="SSF63825">
    <property type="entry name" value="YWTD domain"/>
    <property type="match status" value="1"/>
</dbReference>
<dbReference type="AlphaFoldDB" id="A0A0H3JAV8"/>
<sequence>MTKDINRQRKQRKIFKAFLGILLSSIVSLIIAFLLTKHHYRNYYRMATKEFEVPGLNESFVPQGLDYSKEYDSFIISGYLSNNNETRVYTVNKEHEYKQINIVFEDGSIFKNHAGGISIYKDFVYIAGCDRKVYVISLMDMMSGNDVAIRGRFETGNNVTFLSVKDEYLYVGEYYHDLKYSTDKAHHITTPSGDSNKALMYAFKLDYLKDLGVENNPSFALSIQGRIQGMNISEDQKLVLSASSIFEGSQLYVYDFKTALDKNNEVFIIYNKNIPLYYLDSSVLIKQIEILPKAEGIVFKDNRLYMIYESATNRFKYGKLFDAQYAYSMDFNLEK</sequence>
<dbReference type="PATRIC" id="fig|1262449.3.peg.3689"/>
<name>A0A0H3JAV8_CLOPA</name>
<evidence type="ECO:0000313" key="2">
    <source>
        <dbReference type="EMBL" id="AJA53891.1"/>
    </source>
</evidence>
<evidence type="ECO:0000313" key="4">
    <source>
        <dbReference type="Proteomes" id="UP000028042"/>
    </source>
</evidence>
<dbReference type="KEGG" id="cpae:CPAST_c38650"/>
<accession>A0A0H3JAV8</accession>
<keyword evidence="1" id="KW-0472">Membrane</keyword>
<dbReference type="Proteomes" id="UP000030905">
    <property type="component" value="Chromosome"/>
</dbReference>
<protein>
    <submittedName>
        <fullName evidence="2">Uncharacterized protein</fullName>
    </submittedName>
</protein>
<dbReference type="EMBL" id="CP009268">
    <property type="protein sequence ID" value="AJA53891.1"/>
    <property type="molecule type" value="Genomic_DNA"/>
</dbReference>
<dbReference type="eggNOG" id="ENOG502ZHRN">
    <property type="taxonomic scope" value="Bacteria"/>
</dbReference>
<reference evidence="3 4" key="3">
    <citation type="journal article" name="Genome Announc.">
        <title>Improved Draft Genome Sequence of Clostridium pasteurianum Strain ATCC 6013 (DSM 525) Using a Hybrid Next-Generation Sequencing Approach.</title>
        <authorList>
            <person name="Pyne M.E."/>
            <person name="Utturkar S."/>
            <person name="Brown S.D."/>
            <person name="Moo-Young M."/>
            <person name="Chung D.A."/>
            <person name="Chou C.P."/>
        </authorList>
    </citation>
    <scope>NUCLEOTIDE SEQUENCE [LARGE SCALE GENOMIC DNA]</scope>
    <source>
        <strain evidence="3 4">ATCC 6013</strain>
    </source>
</reference>
<dbReference type="RefSeq" id="WP_003447782.1">
    <property type="nucleotide sequence ID" value="NZ_ANZB01000016.1"/>
</dbReference>
<keyword evidence="5" id="KW-1185">Reference proteome</keyword>
<dbReference type="KEGG" id="cpat:CLPA_c38650"/>
<evidence type="ECO:0000313" key="5">
    <source>
        <dbReference type="Proteomes" id="UP000030905"/>
    </source>
</evidence>
<evidence type="ECO:0000313" key="3">
    <source>
        <dbReference type="EMBL" id="KRU14084.1"/>
    </source>
</evidence>
<organism evidence="2 5">
    <name type="scientific">Clostridium pasteurianum DSM 525 = ATCC 6013</name>
    <dbReference type="NCBI Taxonomy" id="1262449"/>
    <lineage>
        <taxon>Bacteria</taxon>
        <taxon>Bacillati</taxon>
        <taxon>Bacillota</taxon>
        <taxon>Clostridia</taxon>
        <taxon>Eubacteriales</taxon>
        <taxon>Clostridiaceae</taxon>
        <taxon>Clostridium</taxon>
    </lineage>
</organism>
<dbReference type="GeneID" id="93075948"/>
<proteinExistence type="predicted"/>
<dbReference type="Proteomes" id="UP000028042">
    <property type="component" value="Unassembled WGS sequence"/>
</dbReference>
<evidence type="ECO:0000256" key="1">
    <source>
        <dbReference type="SAM" id="Phobius"/>
    </source>
</evidence>
<reference evidence="2 5" key="1">
    <citation type="journal article" date="2015" name="Genome Announc.">
        <title>Complete Genome Sequence of the Nitrogen-Fixing and Solvent-Producing Clostridium pasteurianum DSM 525.</title>
        <authorList>
            <person name="Poehlein A."/>
            <person name="Grosse-Honebrink A."/>
            <person name="Zhang Y."/>
            <person name="Minton N.P."/>
            <person name="Daniel R."/>
        </authorList>
    </citation>
    <scope>NUCLEOTIDE SEQUENCE [LARGE SCALE GENOMIC DNA]</scope>
    <source>
        <strain evidence="2">DSM 525</strain>
        <strain evidence="5">DSM 525 / ATCC 6013</strain>
    </source>
</reference>
<feature type="transmembrane region" description="Helical" evidence="1">
    <location>
        <begin position="14"/>
        <end position="35"/>
    </location>
</feature>